<evidence type="ECO:0000259" key="2">
    <source>
        <dbReference type="Pfam" id="PF00206"/>
    </source>
</evidence>
<dbReference type="InterPro" id="IPR024083">
    <property type="entry name" value="Fumarase/histidase_N"/>
</dbReference>
<organism evidence="4 5">
    <name type="scientific">Haloechinothrix salitolerans</name>
    <dbReference type="NCBI Taxonomy" id="926830"/>
    <lineage>
        <taxon>Bacteria</taxon>
        <taxon>Bacillati</taxon>
        <taxon>Actinomycetota</taxon>
        <taxon>Actinomycetes</taxon>
        <taxon>Pseudonocardiales</taxon>
        <taxon>Pseudonocardiaceae</taxon>
        <taxon>Haloechinothrix</taxon>
    </lineage>
</organism>
<keyword evidence="1 4" id="KW-0456">Lyase</keyword>
<sequence length="461" mass="48728">MDVRLERDSLGELELPADTYYGIHTARARDNFPISGTPVAAHRELVVALAWVKAAAARANRELGLLDPRVAEAIDKVCADIADGWGHDQFTVDVLQGGAGTSTNMNANEVIANRALELLGHRPGEYRHLDPIEHVNLGQSTNDVYPTALRLALRVRLGELRNAVSTLRESLLGKGKEFGSVVKMGRTQLQEAVPMTLGREFAAFGLTFRDDLTRLDQVCDALAEVNLGGTAIGTGLNAHPGYAAAACRHLAELAGMPVRPAFDLVEATQDAGAYVEVSGVLRRLAVKLSKLCNDLRLLASGPVSGFGEITLPARQSGSSIMPGKVNPVIPEVMNQIAFDVVGADVTVTMAAEAGQLQLNAFLPVIAHRLLSGCAHLAAGCRVLDKRCVRGIRANADRLAETVARSPGVVTALSPALGYAECARIAQEAATSGRTVTDIVSERGLLAPDHVAELLAAASTAI</sequence>
<dbReference type="SUPFAM" id="SSF48557">
    <property type="entry name" value="L-aspartase-like"/>
    <property type="match status" value="1"/>
</dbReference>
<dbReference type="InterPro" id="IPR020557">
    <property type="entry name" value="Fumarate_lyase_CS"/>
</dbReference>
<feature type="domain" description="Fumarate lyase N-terminal" evidence="2">
    <location>
        <begin position="11"/>
        <end position="342"/>
    </location>
</feature>
<evidence type="ECO:0000256" key="1">
    <source>
        <dbReference type="ARBA" id="ARBA00023239"/>
    </source>
</evidence>
<dbReference type="Proteomes" id="UP001596337">
    <property type="component" value="Unassembled WGS sequence"/>
</dbReference>
<keyword evidence="5" id="KW-1185">Reference proteome</keyword>
<dbReference type="InterPro" id="IPR000362">
    <property type="entry name" value="Fumarate_lyase_fam"/>
</dbReference>
<dbReference type="Gene3D" id="1.10.275.10">
    <property type="entry name" value="Fumarase/aspartase (N-terminal domain)"/>
    <property type="match status" value="1"/>
</dbReference>
<dbReference type="PROSITE" id="PS00163">
    <property type="entry name" value="FUMARATE_LYASES"/>
    <property type="match status" value="1"/>
</dbReference>
<dbReference type="InterPro" id="IPR008948">
    <property type="entry name" value="L-Aspartase-like"/>
</dbReference>
<dbReference type="CDD" id="cd01357">
    <property type="entry name" value="Aspartase"/>
    <property type="match status" value="1"/>
</dbReference>
<protein>
    <submittedName>
        <fullName evidence="4">Aspartate ammonia-lyase</fullName>
        <ecNumber evidence="4">4.3.1.1</ecNumber>
    </submittedName>
</protein>
<evidence type="ECO:0000313" key="5">
    <source>
        <dbReference type="Proteomes" id="UP001596337"/>
    </source>
</evidence>
<dbReference type="Pfam" id="PF10415">
    <property type="entry name" value="FumaraseC_C"/>
    <property type="match status" value="1"/>
</dbReference>
<dbReference type="InterPro" id="IPR051546">
    <property type="entry name" value="Aspartate_Ammonia-Lyase"/>
</dbReference>
<dbReference type="PANTHER" id="PTHR42696">
    <property type="entry name" value="ASPARTATE AMMONIA-LYASE"/>
    <property type="match status" value="1"/>
</dbReference>
<dbReference type="RefSeq" id="WP_345405161.1">
    <property type="nucleotide sequence ID" value="NZ_BAABLA010000119.1"/>
</dbReference>
<evidence type="ECO:0000259" key="3">
    <source>
        <dbReference type="Pfam" id="PF10415"/>
    </source>
</evidence>
<dbReference type="InterPro" id="IPR022761">
    <property type="entry name" value="Fumarate_lyase_N"/>
</dbReference>
<feature type="domain" description="Fumarase C C-terminal" evidence="3">
    <location>
        <begin position="409"/>
        <end position="455"/>
    </location>
</feature>
<dbReference type="Gene3D" id="1.20.200.10">
    <property type="entry name" value="Fumarase/aspartase (Central domain)"/>
    <property type="match status" value="1"/>
</dbReference>
<dbReference type="PRINTS" id="PR00145">
    <property type="entry name" value="ARGSUCLYASE"/>
</dbReference>
<dbReference type="PANTHER" id="PTHR42696:SF2">
    <property type="entry name" value="ASPARTATE AMMONIA-LYASE"/>
    <property type="match status" value="1"/>
</dbReference>
<dbReference type="EMBL" id="JBHSXX010000001">
    <property type="protein sequence ID" value="MFC6870728.1"/>
    <property type="molecule type" value="Genomic_DNA"/>
</dbReference>
<gene>
    <name evidence="4" type="ORF">ACFQGD_26715</name>
</gene>
<dbReference type="PRINTS" id="PR00149">
    <property type="entry name" value="FUMRATELYASE"/>
</dbReference>
<dbReference type="Gene3D" id="1.10.40.30">
    <property type="entry name" value="Fumarase/aspartase (C-terminal domain)"/>
    <property type="match status" value="1"/>
</dbReference>
<reference evidence="5" key="1">
    <citation type="journal article" date="2019" name="Int. J. Syst. Evol. Microbiol.">
        <title>The Global Catalogue of Microorganisms (GCM) 10K type strain sequencing project: providing services to taxonomists for standard genome sequencing and annotation.</title>
        <authorList>
            <consortium name="The Broad Institute Genomics Platform"/>
            <consortium name="The Broad Institute Genome Sequencing Center for Infectious Disease"/>
            <person name="Wu L."/>
            <person name="Ma J."/>
        </authorList>
    </citation>
    <scope>NUCLEOTIDE SEQUENCE [LARGE SCALE GENOMIC DNA]</scope>
    <source>
        <strain evidence="5">KCTC 32255</strain>
    </source>
</reference>
<dbReference type="Pfam" id="PF00206">
    <property type="entry name" value="Lyase_1"/>
    <property type="match status" value="1"/>
</dbReference>
<proteinExistence type="predicted"/>
<accession>A0ABW2C6M3</accession>
<name>A0ABW2C6M3_9PSEU</name>
<dbReference type="GO" id="GO:0008797">
    <property type="term" value="F:aspartate ammonia-lyase activity"/>
    <property type="evidence" value="ECO:0007669"/>
    <property type="project" value="UniProtKB-EC"/>
</dbReference>
<dbReference type="InterPro" id="IPR018951">
    <property type="entry name" value="Fumarase_C_C"/>
</dbReference>
<dbReference type="NCBIfam" id="NF008909">
    <property type="entry name" value="PRK12273.1"/>
    <property type="match status" value="1"/>
</dbReference>
<comment type="caution">
    <text evidence="4">The sequence shown here is derived from an EMBL/GenBank/DDBJ whole genome shotgun (WGS) entry which is preliminary data.</text>
</comment>
<dbReference type="EC" id="4.3.1.1" evidence="4"/>
<evidence type="ECO:0000313" key="4">
    <source>
        <dbReference type="EMBL" id="MFC6870728.1"/>
    </source>
</evidence>